<dbReference type="GeneID" id="42180096"/>
<keyword evidence="1" id="KW-0812">Transmembrane</keyword>
<sequence>MALLSPAAVLVSAALLLPALVLAVVVRRRAIRRWKVPLVAGAWLAVVANLANTVIDSGSTLAGFDQTLVSAVVVGASLLGIVLSVYGWRHYRSDPDATVELLPPR</sequence>
<dbReference type="RefSeq" id="WP_049940809.1">
    <property type="nucleotide sequence ID" value="NZ_CP039375.1"/>
</dbReference>
<evidence type="ECO:0000256" key="1">
    <source>
        <dbReference type="SAM" id="Phobius"/>
    </source>
</evidence>
<feature type="transmembrane region" description="Helical" evidence="1">
    <location>
        <begin position="67"/>
        <end position="88"/>
    </location>
</feature>
<organism evidence="2 3">
    <name type="scientific">Halomicrobium mukohataei</name>
    <dbReference type="NCBI Taxonomy" id="57705"/>
    <lineage>
        <taxon>Archaea</taxon>
        <taxon>Methanobacteriati</taxon>
        <taxon>Methanobacteriota</taxon>
        <taxon>Stenosarchaea group</taxon>
        <taxon>Halobacteria</taxon>
        <taxon>Halobacteriales</taxon>
        <taxon>Haloarculaceae</taxon>
        <taxon>Halomicrobium</taxon>
    </lineage>
</organism>
<keyword evidence="1" id="KW-0472">Membrane</keyword>
<evidence type="ECO:0000313" key="2">
    <source>
        <dbReference type="EMBL" id="QCD66724.1"/>
    </source>
</evidence>
<feature type="transmembrane region" description="Helical" evidence="1">
    <location>
        <begin position="38"/>
        <end position="55"/>
    </location>
</feature>
<reference evidence="2 3" key="1">
    <citation type="submission" date="2019-04" db="EMBL/GenBank/DDBJ databases">
        <title>Complete genome sequence of Arthrobacter sp. ZXY-2 associated with effective atrazine degradation and salt adaptation.</title>
        <authorList>
            <person name="Zhao X."/>
        </authorList>
    </citation>
    <scope>NUCLEOTIDE SEQUENCE [LARGE SCALE GENOMIC DNA]</scope>
    <source>
        <strain evidence="3">ZP60</strain>
    </source>
</reference>
<proteinExistence type="predicted"/>
<accession>A0A4D6KF75</accession>
<dbReference type="EMBL" id="CP039375">
    <property type="protein sequence ID" value="QCD66724.1"/>
    <property type="molecule type" value="Genomic_DNA"/>
</dbReference>
<reference evidence="2 3" key="2">
    <citation type="submission" date="2019-04" db="EMBL/GenBank/DDBJ databases">
        <authorList>
            <person name="Yang S."/>
            <person name="Wei W."/>
        </authorList>
    </citation>
    <scope>NUCLEOTIDE SEQUENCE [LARGE SCALE GENOMIC DNA]</scope>
    <source>
        <strain evidence="3">ZP60</strain>
    </source>
</reference>
<gene>
    <name evidence="2" type="ORF">E5139_14110</name>
</gene>
<keyword evidence="1" id="KW-1133">Transmembrane helix</keyword>
<protein>
    <submittedName>
        <fullName evidence="2">Uncharacterized protein</fullName>
    </submittedName>
</protein>
<name>A0A4D6KF75_9EURY</name>
<dbReference type="KEGG" id="halz:E5139_14110"/>
<dbReference type="AlphaFoldDB" id="A0A4D6KF75"/>
<feature type="transmembrane region" description="Helical" evidence="1">
    <location>
        <begin position="6"/>
        <end position="26"/>
    </location>
</feature>
<dbReference type="Proteomes" id="UP000297053">
    <property type="component" value="Chromosome"/>
</dbReference>
<evidence type="ECO:0000313" key="3">
    <source>
        <dbReference type="Proteomes" id="UP000297053"/>
    </source>
</evidence>